<dbReference type="SUPFAM" id="SSF52821">
    <property type="entry name" value="Rhodanese/Cell cycle control phosphatase"/>
    <property type="match status" value="2"/>
</dbReference>
<feature type="compositionally biased region" description="Acidic residues" evidence="3">
    <location>
        <begin position="679"/>
        <end position="688"/>
    </location>
</feature>
<accession>A0A5N6ZDI2</accession>
<dbReference type="Pfam" id="PF00581">
    <property type="entry name" value="Rhodanese"/>
    <property type="match status" value="1"/>
</dbReference>
<dbReference type="CDD" id="cd01449">
    <property type="entry name" value="TST_Repeat_2"/>
    <property type="match status" value="1"/>
</dbReference>
<dbReference type="InterPro" id="IPR036873">
    <property type="entry name" value="Rhodanese-like_dom_sf"/>
</dbReference>
<evidence type="ECO:0000256" key="1">
    <source>
        <dbReference type="ARBA" id="ARBA00022679"/>
    </source>
</evidence>
<dbReference type="EMBL" id="ML739048">
    <property type="protein sequence ID" value="KAE8355697.1"/>
    <property type="molecule type" value="Genomic_DNA"/>
</dbReference>
<dbReference type="FunFam" id="3.40.250.10:FF:000033">
    <property type="entry name" value="Thiosulfate sulfurtransferase TUM1"/>
    <property type="match status" value="1"/>
</dbReference>
<dbReference type="SMART" id="SM00450">
    <property type="entry name" value="RHOD"/>
    <property type="match status" value="2"/>
</dbReference>
<keyword evidence="2" id="KW-0677">Repeat</keyword>
<feature type="compositionally biased region" description="Polar residues" evidence="3">
    <location>
        <begin position="733"/>
        <end position="756"/>
    </location>
</feature>
<feature type="domain" description="Rhodanese" evidence="4">
    <location>
        <begin position="85"/>
        <end position="179"/>
    </location>
</feature>
<keyword evidence="1" id="KW-0808">Transferase</keyword>
<dbReference type="InterPro" id="IPR001763">
    <property type="entry name" value="Rhodanese-like_dom"/>
</dbReference>
<sequence>MAFAALRHSIPSPTRLLRPTMSQGRLQSQCRQVSFSSYLVSPKELQEALKKNPPTKISTSPRVIPLCAAWFMPNDPEGRKGIDIFRKHRIPQARFFDLDAIKDAESPYPHMLPTAEKFADAMSELGIRRDDEVVVYDTEELGIFSAPRVGWTLRVFGHPRVHLLNNYRLWVREGNPTETGEPQQVERTSYPVPTYDSKLVIPYLELKEIAKEHRKEGAKEVEILDARSYGRWAGTEPEPRPGLSSGHIPGSKSLPFQNLLDPETKTFRPKSELRAIFEEQEIDDTKSIISSCGTGVTATIIETALGEAEYGDPSLRRVYDGSWTEWAQRVKSADGLIKKSHSLNSALWPRAAAPLYPFLLFNYAICFLSTAEAMSAGRKVFHCAVDETALTTNISEIKKWTTNGAITLVVPLYTLERLNALKRVGSQVAINAREAVRFLDRVTGGKDNTPADHVVLQGPMEQYENWEDAEKFFLPEFEEELEVTNGTGAEEMLLEKKGPKGKDNKKHGAADDLSQMLLNKLNFKKDSDAVSVNSAGTHSAPVSPPSSRSSRTSPECANSHVVENGNGTRNGKAKQSNGHKRSASSSTIPTVPLLLRPLLSALLWRLHSGPDASNAAKNCILITNDRSTQIWAQKFGIGVKNIHQLRTSIQYEEREYKNRCKYVEKTQTQVTEPKSLLSYEDESDEDELVFVPRGRGKGASRGGPRGGSNRKPATSKTVAPPVESTMEIPTQPIDPNSFSRSLPSTTKQPTVDLSTQSGAARGMAGASRNYSNGRRGTPRGPTRGNSRGRGKLWVP</sequence>
<feature type="compositionally biased region" description="Polar residues" evidence="3">
    <location>
        <begin position="565"/>
        <end position="576"/>
    </location>
</feature>
<dbReference type="PANTHER" id="PTHR11364">
    <property type="entry name" value="THIOSULFATE SULFERTANSFERASE"/>
    <property type="match status" value="1"/>
</dbReference>
<protein>
    <submittedName>
        <fullName evidence="5">Rhodanese-like domain-containing protein</fullName>
    </submittedName>
</protein>
<evidence type="ECO:0000313" key="6">
    <source>
        <dbReference type="Proteomes" id="UP000327118"/>
    </source>
</evidence>
<dbReference type="InterPro" id="IPR045078">
    <property type="entry name" value="TST/MPST-like"/>
</dbReference>
<feature type="compositionally biased region" description="Low complexity" evidence="3">
    <location>
        <begin position="539"/>
        <end position="554"/>
    </location>
</feature>
<evidence type="ECO:0000256" key="3">
    <source>
        <dbReference type="SAM" id="MobiDB-lite"/>
    </source>
</evidence>
<feature type="compositionally biased region" description="Basic residues" evidence="3">
    <location>
        <begin position="786"/>
        <end position="795"/>
    </location>
</feature>
<feature type="region of interest" description="Disordered" evidence="3">
    <location>
        <begin position="234"/>
        <end position="255"/>
    </location>
</feature>
<dbReference type="AlphaFoldDB" id="A0A5N6ZDI2"/>
<reference evidence="6" key="1">
    <citation type="submission" date="2019-04" db="EMBL/GenBank/DDBJ databases">
        <title>Friends and foes A comparative genomics studyof 23 Aspergillus species from section Flavi.</title>
        <authorList>
            <consortium name="DOE Joint Genome Institute"/>
            <person name="Kjaerbolling I."/>
            <person name="Vesth T."/>
            <person name="Frisvad J.C."/>
            <person name="Nybo J.L."/>
            <person name="Theobald S."/>
            <person name="Kildgaard S."/>
            <person name="Isbrandt T."/>
            <person name="Kuo A."/>
            <person name="Sato A."/>
            <person name="Lyhne E.K."/>
            <person name="Kogle M.E."/>
            <person name="Wiebenga A."/>
            <person name="Kun R.S."/>
            <person name="Lubbers R.J."/>
            <person name="Makela M.R."/>
            <person name="Barry K."/>
            <person name="Chovatia M."/>
            <person name="Clum A."/>
            <person name="Daum C."/>
            <person name="Haridas S."/>
            <person name="He G."/>
            <person name="LaButti K."/>
            <person name="Lipzen A."/>
            <person name="Mondo S."/>
            <person name="Riley R."/>
            <person name="Salamov A."/>
            <person name="Simmons B.A."/>
            <person name="Magnuson J.K."/>
            <person name="Henrissat B."/>
            <person name="Mortensen U.H."/>
            <person name="Larsen T.O."/>
            <person name="Devries R.P."/>
            <person name="Grigoriev I.V."/>
            <person name="Machida M."/>
            <person name="Baker S.E."/>
            <person name="Andersen M.R."/>
        </authorList>
    </citation>
    <scope>NUCLEOTIDE SEQUENCE [LARGE SCALE GENOMIC DNA]</scope>
    <source>
        <strain evidence="6">CBS 553.77</strain>
    </source>
</reference>
<dbReference type="GO" id="GO:0005739">
    <property type="term" value="C:mitochondrion"/>
    <property type="evidence" value="ECO:0007669"/>
    <property type="project" value="TreeGrafter"/>
</dbReference>
<keyword evidence="6" id="KW-1185">Reference proteome</keyword>
<dbReference type="PROSITE" id="PS50206">
    <property type="entry name" value="RHODANESE_3"/>
    <property type="match status" value="2"/>
</dbReference>
<dbReference type="Proteomes" id="UP000327118">
    <property type="component" value="Unassembled WGS sequence"/>
</dbReference>
<feature type="compositionally biased region" description="Gly residues" evidence="3">
    <location>
        <begin position="697"/>
        <end position="706"/>
    </location>
</feature>
<feature type="compositionally biased region" description="Low complexity" evidence="3">
    <location>
        <begin position="757"/>
        <end position="785"/>
    </location>
</feature>
<evidence type="ECO:0000256" key="2">
    <source>
        <dbReference type="ARBA" id="ARBA00022737"/>
    </source>
</evidence>
<feature type="region of interest" description="Disordered" evidence="3">
    <location>
        <begin position="673"/>
        <end position="795"/>
    </location>
</feature>
<evidence type="ECO:0000313" key="5">
    <source>
        <dbReference type="EMBL" id="KAE8355697.1"/>
    </source>
</evidence>
<dbReference type="CDD" id="cd01448">
    <property type="entry name" value="TST_Repeat_1"/>
    <property type="match status" value="1"/>
</dbReference>
<proteinExistence type="predicted"/>
<dbReference type="GO" id="GO:0004792">
    <property type="term" value="F:thiosulfate-cyanide sulfurtransferase activity"/>
    <property type="evidence" value="ECO:0007669"/>
    <property type="project" value="TreeGrafter"/>
</dbReference>
<feature type="domain" description="Rhodanese" evidence="4">
    <location>
        <begin position="217"/>
        <end position="335"/>
    </location>
</feature>
<gene>
    <name evidence="5" type="ORF">BDV28DRAFT_155190</name>
</gene>
<dbReference type="FunFam" id="3.40.250.10:FF:000001">
    <property type="entry name" value="Sulfurtransferase"/>
    <property type="match status" value="1"/>
</dbReference>
<name>A0A5N6ZDI2_9EURO</name>
<dbReference type="PANTHER" id="PTHR11364:SF27">
    <property type="entry name" value="SULFURTRANSFERASE"/>
    <property type="match status" value="1"/>
</dbReference>
<dbReference type="Gene3D" id="3.40.250.10">
    <property type="entry name" value="Rhodanese-like domain"/>
    <property type="match status" value="2"/>
</dbReference>
<evidence type="ECO:0000259" key="4">
    <source>
        <dbReference type="PROSITE" id="PS50206"/>
    </source>
</evidence>
<organism evidence="5 6">
    <name type="scientific">Aspergillus coremiiformis</name>
    <dbReference type="NCBI Taxonomy" id="138285"/>
    <lineage>
        <taxon>Eukaryota</taxon>
        <taxon>Fungi</taxon>
        <taxon>Dikarya</taxon>
        <taxon>Ascomycota</taxon>
        <taxon>Pezizomycotina</taxon>
        <taxon>Eurotiomycetes</taxon>
        <taxon>Eurotiomycetidae</taxon>
        <taxon>Eurotiales</taxon>
        <taxon>Aspergillaceae</taxon>
        <taxon>Aspergillus</taxon>
        <taxon>Aspergillus subgen. Circumdati</taxon>
    </lineage>
</organism>
<dbReference type="OrthoDB" id="270167at2759"/>
<dbReference type="Gene3D" id="3.40.50.1010">
    <property type="entry name" value="5'-nuclease"/>
    <property type="match status" value="1"/>
</dbReference>
<feature type="region of interest" description="Disordered" evidence="3">
    <location>
        <begin position="530"/>
        <end position="587"/>
    </location>
</feature>